<dbReference type="InterPro" id="IPR035980">
    <property type="entry name" value="Ribosomal_bS6_sf"/>
</dbReference>
<dbReference type="NCBIfam" id="TIGR00166">
    <property type="entry name" value="S6"/>
    <property type="match status" value="1"/>
</dbReference>
<dbReference type="GO" id="GO:0006412">
    <property type="term" value="P:translation"/>
    <property type="evidence" value="ECO:0007669"/>
    <property type="project" value="UniProtKB-UniRule"/>
</dbReference>
<accession>A0A1G2KU66</accession>
<name>A0A1G2KU66_9BACT</name>
<reference evidence="5 6" key="1">
    <citation type="journal article" date="2016" name="Nat. Commun.">
        <title>Thousands of microbial genomes shed light on interconnected biogeochemical processes in an aquifer system.</title>
        <authorList>
            <person name="Anantharaman K."/>
            <person name="Brown C.T."/>
            <person name="Hug L.A."/>
            <person name="Sharon I."/>
            <person name="Castelle C.J."/>
            <person name="Probst A.J."/>
            <person name="Thomas B.C."/>
            <person name="Singh A."/>
            <person name="Wilkins M.J."/>
            <person name="Karaoz U."/>
            <person name="Brodie E.L."/>
            <person name="Williams K.H."/>
            <person name="Hubbard S.S."/>
            <person name="Banfield J.F."/>
        </authorList>
    </citation>
    <scope>NUCLEOTIDE SEQUENCE [LARGE SCALE GENOMIC DNA]</scope>
</reference>
<dbReference type="InterPro" id="IPR000529">
    <property type="entry name" value="Ribosomal_bS6"/>
</dbReference>
<dbReference type="Gene3D" id="3.30.70.60">
    <property type="match status" value="1"/>
</dbReference>
<evidence type="ECO:0000256" key="1">
    <source>
        <dbReference type="ARBA" id="ARBA00009512"/>
    </source>
</evidence>
<dbReference type="PANTHER" id="PTHR21011:SF1">
    <property type="entry name" value="SMALL RIBOSOMAL SUBUNIT PROTEIN BS6M"/>
    <property type="match status" value="1"/>
</dbReference>
<comment type="function">
    <text evidence="3">Binds together with bS18 to 16S ribosomal RNA.</text>
</comment>
<dbReference type="Proteomes" id="UP000177177">
    <property type="component" value="Unassembled WGS sequence"/>
</dbReference>
<sequence length="156" mass="17402">MDLDAKNYELAYLLSPSLPEEDVLGVAGKISELIEEHKGAIRRVEPPKKRRLAYTVNKEHSAYFGWTTFAGLPSAIAVIGKKAKERPEILRHLIVEEEIETRRPILRSYVPGTSGASRPPSGTGAQRPEVLREQEVAGEKLDFEALDKKLEEILGK</sequence>
<comment type="similarity">
    <text evidence="1 3">Belongs to the bacterial ribosomal protein bS6 family.</text>
</comment>
<protein>
    <recommendedName>
        <fullName evidence="2 3">Small ribosomal subunit protein bS6</fullName>
    </recommendedName>
</protein>
<dbReference type="GO" id="GO:0003735">
    <property type="term" value="F:structural constituent of ribosome"/>
    <property type="evidence" value="ECO:0007669"/>
    <property type="project" value="InterPro"/>
</dbReference>
<evidence type="ECO:0000256" key="4">
    <source>
        <dbReference type="SAM" id="MobiDB-lite"/>
    </source>
</evidence>
<dbReference type="SUPFAM" id="SSF54995">
    <property type="entry name" value="Ribosomal protein S6"/>
    <property type="match status" value="1"/>
</dbReference>
<dbReference type="GO" id="GO:0005840">
    <property type="term" value="C:ribosome"/>
    <property type="evidence" value="ECO:0007669"/>
    <property type="project" value="UniProtKB-KW"/>
</dbReference>
<comment type="caution">
    <text evidence="5">The sequence shown here is derived from an EMBL/GenBank/DDBJ whole genome shotgun (WGS) entry which is preliminary data.</text>
</comment>
<evidence type="ECO:0000256" key="3">
    <source>
        <dbReference type="HAMAP-Rule" id="MF_00360"/>
    </source>
</evidence>
<dbReference type="CDD" id="cd00473">
    <property type="entry name" value="bS6"/>
    <property type="match status" value="1"/>
</dbReference>
<dbReference type="EMBL" id="MHQN01000026">
    <property type="protein sequence ID" value="OHA03015.1"/>
    <property type="molecule type" value="Genomic_DNA"/>
</dbReference>
<dbReference type="GO" id="GO:1990904">
    <property type="term" value="C:ribonucleoprotein complex"/>
    <property type="evidence" value="ECO:0007669"/>
    <property type="project" value="UniProtKB-KW"/>
</dbReference>
<dbReference type="AlphaFoldDB" id="A0A1G2KU66"/>
<organism evidence="5 6">
    <name type="scientific">Candidatus Sungbacteria bacterium RIFCSPHIGHO2_02_FULL_53_17</name>
    <dbReference type="NCBI Taxonomy" id="1802275"/>
    <lineage>
        <taxon>Bacteria</taxon>
        <taxon>Candidatus Sungiibacteriota</taxon>
    </lineage>
</organism>
<keyword evidence="3" id="KW-0694">RNA-binding</keyword>
<dbReference type="GO" id="GO:0005737">
    <property type="term" value="C:cytoplasm"/>
    <property type="evidence" value="ECO:0007669"/>
    <property type="project" value="UniProtKB-ARBA"/>
</dbReference>
<dbReference type="InterPro" id="IPR014717">
    <property type="entry name" value="Transl_elong_EF1B/ribsomal_bS6"/>
</dbReference>
<dbReference type="HAMAP" id="MF_00360">
    <property type="entry name" value="Ribosomal_bS6"/>
    <property type="match status" value="1"/>
</dbReference>
<evidence type="ECO:0000313" key="5">
    <source>
        <dbReference type="EMBL" id="OHA03015.1"/>
    </source>
</evidence>
<proteinExistence type="inferred from homology"/>
<dbReference type="InterPro" id="IPR020814">
    <property type="entry name" value="Ribosomal_S6_plastid/chlpt"/>
</dbReference>
<keyword evidence="3 5" id="KW-0689">Ribosomal protein</keyword>
<gene>
    <name evidence="3" type="primary">rpsF</name>
    <name evidence="5" type="ORF">A3C92_01375</name>
</gene>
<evidence type="ECO:0000313" key="6">
    <source>
        <dbReference type="Proteomes" id="UP000177177"/>
    </source>
</evidence>
<dbReference type="Pfam" id="PF01250">
    <property type="entry name" value="Ribosomal_S6"/>
    <property type="match status" value="1"/>
</dbReference>
<dbReference type="GO" id="GO:0070181">
    <property type="term" value="F:small ribosomal subunit rRNA binding"/>
    <property type="evidence" value="ECO:0007669"/>
    <property type="project" value="TreeGrafter"/>
</dbReference>
<keyword evidence="3" id="KW-0699">rRNA-binding</keyword>
<keyword evidence="3" id="KW-0687">Ribonucleoprotein</keyword>
<feature type="region of interest" description="Disordered" evidence="4">
    <location>
        <begin position="106"/>
        <end position="131"/>
    </location>
</feature>
<dbReference type="PANTHER" id="PTHR21011">
    <property type="entry name" value="MITOCHONDRIAL 28S RIBOSOMAL PROTEIN S6"/>
    <property type="match status" value="1"/>
</dbReference>
<evidence type="ECO:0000256" key="2">
    <source>
        <dbReference type="ARBA" id="ARBA00035294"/>
    </source>
</evidence>